<evidence type="ECO:0000256" key="4">
    <source>
        <dbReference type="ARBA" id="ARBA00023136"/>
    </source>
</evidence>
<feature type="transmembrane region" description="Helical" evidence="5">
    <location>
        <begin position="54"/>
        <end position="73"/>
    </location>
</feature>
<dbReference type="InterPro" id="IPR006480">
    <property type="entry name" value="Phage_holin_4_1"/>
</dbReference>
<evidence type="ECO:0000256" key="5">
    <source>
        <dbReference type="SAM" id="Phobius"/>
    </source>
</evidence>
<evidence type="ECO:0000256" key="1">
    <source>
        <dbReference type="ARBA" id="ARBA00004301"/>
    </source>
</evidence>
<evidence type="ECO:0000256" key="2">
    <source>
        <dbReference type="ARBA" id="ARBA00022692"/>
    </source>
</evidence>
<name>A0A8S5UFU2_9CAUD</name>
<accession>A0A8S5UFU2</accession>
<sequence>MDLVTGVMQAVANKALDSTKMRAGLWHKCGFIMVIILAALVEWAMQFVDLGFTLPLFVPVCVFVILTEIVSIFENVCKLSPELANSKLAQLFNIDVK</sequence>
<keyword evidence="3 5" id="KW-1133">Transmembrane helix</keyword>
<protein>
    <submittedName>
        <fullName evidence="6">Holin</fullName>
    </submittedName>
</protein>
<reference evidence="6" key="1">
    <citation type="journal article" date="2021" name="Proc. Natl. Acad. Sci. U.S.A.">
        <title>A Catalog of Tens of Thousands of Viruses from Human Metagenomes Reveals Hidden Associations with Chronic Diseases.</title>
        <authorList>
            <person name="Tisza M.J."/>
            <person name="Buck C.B."/>
        </authorList>
    </citation>
    <scope>NUCLEOTIDE SEQUENCE</scope>
    <source>
        <strain evidence="6">CtnuR9</strain>
    </source>
</reference>
<evidence type="ECO:0000313" key="6">
    <source>
        <dbReference type="EMBL" id="DAF93344.1"/>
    </source>
</evidence>
<dbReference type="EMBL" id="BK016084">
    <property type="protein sequence ID" value="DAF93344.1"/>
    <property type="molecule type" value="Genomic_DNA"/>
</dbReference>
<organism evidence="6">
    <name type="scientific">Podoviridae sp. ctnuR9</name>
    <dbReference type="NCBI Taxonomy" id="2825276"/>
    <lineage>
        <taxon>Viruses</taxon>
        <taxon>Duplodnaviria</taxon>
        <taxon>Heunggongvirae</taxon>
        <taxon>Uroviricota</taxon>
        <taxon>Caudoviricetes</taxon>
    </lineage>
</organism>
<keyword evidence="4 5" id="KW-0472">Membrane</keyword>
<dbReference type="GO" id="GO:0033644">
    <property type="term" value="C:host cell membrane"/>
    <property type="evidence" value="ECO:0007669"/>
    <property type="project" value="UniProtKB-SubCell"/>
</dbReference>
<comment type="subcellular location">
    <subcellularLocation>
        <location evidence="1">Host membrane</location>
        <topology evidence="1">Multi-pass membrane protein</topology>
    </subcellularLocation>
</comment>
<keyword evidence="2 5" id="KW-0812">Transmembrane</keyword>
<evidence type="ECO:0000256" key="3">
    <source>
        <dbReference type="ARBA" id="ARBA00022989"/>
    </source>
</evidence>
<feature type="transmembrane region" description="Helical" evidence="5">
    <location>
        <begin position="29"/>
        <end position="48"/>
    </location>
</feature>
<proteinExistence type="predicted"/>
<dbReference type="Pfam" id="PF05105">
    <property type="entry name" value="Phage_holin_4_1"/>
    <property type="match status" value="1"/>
</dbReference>
<dbReference type="NCBIfam" id="TIGR01593">
    <property type="entry name" value="holin_tox_secr"/>
    <property type="match status" value="1"/>
</dbReference>